<feature type="active site" evidence="2">
    <location>
        <position position="331"/>
    </location>
</feature>
<comment type="similarity">
    <text evidence="1">Belongs to the peptidase A1 family.</text>
</comment>
<accession>A0AAE0KIF5</accession>
<dbReference type="AlphaFoldDB" id="A0AAE0KIF5"/>
<dbReference type="GO" id="GO:0006508">
    <property type="term" value="P:proteolysis"/>
    <property type="evidence" value="ECO:0007669"/>
    <property type="project" value="InterPro"/>
</dbReference>
<dbReference type="PRINTS" id="PR00792">
    <property type="entry name" value="PEPSIN"/>
</dbReference>
<dbReference type="InterPro" id="IPR001461">
    <property type="entry name" value="Aspartic_peptidase_A1"/>
</dbReference>
<feature type="compositionally biased region" description="Low complexity" evidence="3">
    <location>
        <begin position="54"/>
        <end position="81"/>
    </location>
</feature>
<evidence type="ECO:0000256" key="3">
    <source>
        <dbReference type="SAM" id="MobiDB-lite"/>
    </source>
</evidence>
<feature type="signal peptide" evidence="4">
    <location>
        <begin position="1"/>
        <end position="18"/>
    </location>
</feature>
<reference evidence="6" key="1">
    <citation type="journal article" date="2023" name="Mol. Phylogenet. Evol.">
        <title>Genome-scale phylogeny and comparative genomics of the fungal order Sordariales.</title>
        <authorList>
            <person name="Hensen N."/>
            <person name="Bonometti L."/>
            <person name="Westerberg I."/>
            <person name="Brannstrom I.O."/>
            <person name="Guillou S."/>
            <person name="Cros-Aarteil S."/>
            <person name="Calhoun S."/>
            <person name="Haridas S."/>
            <person name="Kuo A."/>
            <person name="Mondo S."/>
            <person name="Pangilinan J."/>
            <person name="Riley R."/>
            <person name="LaButti K."/>
            <person name="Andreopoulos B."/>
            <person name="Lipzen A."/>
            <person name="Chen C."/>
            <person name="Yan M."/>
            <person name="Daum C."/>
            <person name="Ng V."/>
            <person name="Clum A."/>
            <person name="Steindorff A."/>
            <person name="Ohm R.A."/>
            <person name="Martin F."/>
            <person name="Silar P."/>
            <person name="Natvig D.O."/>
            <person name="Lalanne C."/>
            <person name="Gautier V."/>
            <person name="Ament-Velasquez S.L."/>
            <person name="Kruys A."/>
            <person name="Hutchinson M.I."/>
            <person name="Powell A.J."/>
            <person name="Barry K."/>
            <person name="Miller A.N."/>
            <person name="Grigoriev I.V."/>
            <person name="Debuchy R."/>
            <person name="Gladieux P."/>
            <person name="Hiltunen Thoren M."/>
            <person name="Johannesson H."/>
        </authorList>
    </citation>
    <scope>NUCLEOTIDE SEQUENCE</scope>
    <source>
        <strain evidence="6">CBS 958.72</strain>
    </source>
</reference>
<evidence type="ECO:0000313" key="7">
    <source>
        <dbReference type="Proteomes" id="UP001287356"/>
    </source>
</evidence>
<organism evidence="6 7">
    <name type="scientific">Lasiosphaeria ovina</name>
    <dbReference type="NCBI Taxonomy" id="92902"/>
    <lineage>
        <taxon>Eukaryota</taxon>
        <taxon>Fungi</taxon>
        <taxon>Dikarya</taxon>
        <taxon>Ascomycota</taxon>
        <taxon>Pezizomycotina</taxon>
        <taxon>Sordariomycetes</taxon>
        <taxon>Sordariomycetidae</taxon>
        <taxon>Sordariales</taxon>
        <taxon>Lasiosphaeriaceae</taxon>
        <taxon>Lasiosphaeria</taxon>
    </lineage>
</organism>
<dbReference type="PROSITE" id="PS51767">
    <property type="entry name" value="PEPTIDASE_A1"/>
    <property type="match status" value="1"/>
</dbReference>
<dbReference type="SUPFAM" id="SSF50630">
    <property type="entry name" value="Acid proteases"/>
    <property type="match status" value="1"/>
</dbReference>
<dbReference type="Proteomes" id="UP001287356">
    <property type="component" value="Unassembled WGS sequence"/>
</dbReference>
<protein>
    <submittedName>
        <fullName evidence="6">Aspartic peptidase domain-containing protein</fullName>
    </submittedName>
</protein>
<dbReference type="PANTHER" id="PTHR47966:SF65">
    <property type="entry name" value="ASPARTIC-TYPE ENDOPEPTIDASE"/>
    <property type="match status" value="1"/>
</dbReference>
<dbReference type="EMBL" id="JAULSN010000003">
    <property type="protein sequence ID" value="KAK3377348.1"/>
    <property type="molecule type" value="Genomic_DNA"/>
</dbReference>
<feature type="region of interest" description="Disordered" evidence="3">
    <location>
        <begin position="36"/>
        <end position="90"/>
    </location>
</feature>
<evidence type="ECO:0000256" key="1">
    <source>
        <dbReference type="ARBA" id="ARBA00007447"/>
    </source>
</evidence>
<keyword evidence="4" id="KW-0732">Signal</keyword>
<dbReference type="InterPro" id="IPR033121">
    <property type="entry name" value="PEPTIDASE_A1"/>
</dbReference>
<evidence type="ECO:0000256" key="4">
    <source>
        <dbReference type="SAM" id="SignalP"/>
    </source>
</evidence>
<dbReference type="PANTHER" id="PTHR47966">
    <property type="entry name" value="BETA-SITE APP-CLEAVING ENZYME, ISOFORM A-RELATED"/>
    <property type="match status" value="1"/>
</dbReference>
<gene>
    <name evidence="6" type="ORF">B0T24DRAFT_524082</name>
</gene>
<feature type="domain" description="Peptidase A1" evidence="5">
    <location>
        <begin position="101"/>
        <end position="443"/>
    </location>
</feature>
<proteinExistence type="inferred from homology"/>
<dbReference type="Pfam" id="PF00026">
    <property type="entry name" value="Asp"/>
    <property type="match status" value="1"/>
</dbReference>
<sequence>MIHTVLAFFSVLPLLATAWLSPAAIRSIAKRGADQQQAQNVVRLPMKRRYQNRSTPVPSASSTSNTSASSATATATTRSTPTPTPGPHGMNLTAMFTDVAYGVELWIGTPAQLVTLDFDTGSSETWIDPPCSLMGIPAWVDLCRSQGTFVPDQSATVVDLNDTARPRWILYGTGAALVRFYEDIFTLADPYDVKNVGKIFKLEAPVQFGLALYTEGLISGILGAGYGIGYNQNYSGIIDSMYDQGLIQDKDFSIGLGSINETGGEIIFGGIDLGKFSGPLHGLHLARQVEGPEGYYRYWINVSSIAITPPGSCLSVPLTDPESLPRPFMPDTGTTLTYLPETVFNNLLQYFPSAQATNLGYTLDCSHADDLGSIDFSFDELTIHIPFRDFIVRVPSVFTERGNETYCVIGAMPAFGDILVLGDTFLRAAYAVFRQQEHMIYLAQHHDCGTNIVSSHGKIDGLYGDCGPKPEVRARYEDPLVLPSSAPSPTPLSTTCASYSTATYSPVPTFASSLTSWANTTTTQPRTTNTTSPQLQTANATSTLQTANATSTLQTNNTTSTLLWTTNAISTQLETTES</sequence>
<evidence type="ECO:0000259" key="5">
    <source>
        <dbReference type="PROSITE" id="PS51767"/>
    </source>
</evidence>
<evidence type="ECO:0000256" key="2">
    <source>
        <dbReference type="PIRSR" id="PIRSR601461-1"/>
    </source>
</evidence>
<evidence type="ECO:0000313" key="6">
    <source>
        <dbReference type="EMBL" id="KAK3377348.1"/>
    </source>
</evidence>
<feature type="chain" id="PRO_5042093841" evidence="4">
    <location>
        <begin position="19"/>
        <end position="578"/>
    </location>
</feature>
<dbReference type="Gene3D" id="2.40.70.10">
    <property type="entry name" value="Acid Proteases"/>
    <property type="match status" value="2"/>
</dbReference>
<keyword evidence="7" id="KW-1185">Reference proteome</keyword>
<feature type="non-terminal residue" evidence="6">
    <location>
        <position position="578"/>
    </location>
</feature>
<name>A0AAE0KIF5_9PEZI</name>
<feature type="active site" evidence="2">
    <location>
        <position position="119"/>
    </location>
</feature>
<dbReference type="InterPro" id="IPR021109">
    <property type="entry name" value="Peptidase_aspartic_dom_sf"/>
</dbReference>
<dbReference type="GO" id="GO:0004190">
    <property type="term" value="F:aspartic-type endopeptidase activity"/>
    <property type="evidence" value="ECO:0007669"/>
    <property type="project" value="InterPro"/>
</dbReference>
<comment type="caution">
    <text evidence="6">The sequence shown here is derived from an EMBL/GenBank/DDBJ whole genome shotgun (WGS) entry which is preliminary data.</text>
</comment>
<reference evidence="6" key="2">
    <citation type="submission" date="2023-06" db="EMBL/GenBank/DDBJ databases">
        <authorList>
            <consortium name="Lawrence Berkeley National Laboratory"/>
            <person name="Haridas S."/>
            <person name="Hensen N."/>
            <person name="Bonometti L."/>
            <person name="Westerberg I."/>
            <person name="Brannstrom I.O."/>
            <person name="Guillou S."/>
            <person name="Cros-Aarteil S."/>
            <person name="Calhoun S."/>
            <person name="Kuo A."/>
            <person name="Mondo S."/>
            <person name="Pangilinan J."/>
            <person name="Riley R."/>
            <person name="Labutti K."/>
            <person name="Andreopoulos B."/>
            <person name="Lipzen A."/>
            <person name="Chen C."/>
            <person name="Yanf M."/>
            <person name="Daum C."/>
            <person name="Ng V."/>
            <person name="Clum A."/>
            <person name="Steindorff A."/>
            <person name="Ohm R."/>
            <person name="Martin F."/>
            <person name="Silar P."/>
            <person name="Natvig D."/>
            <person name="Lalanne C."/>
            <person name="Gautier V."/>
            <person name="Ament-Velasquez S.L."/>
            <person name="Kruys A."/>
            <person name="Hutchinson M.I."/>
            <person name="Powell A.J."/>
            <person name="Barry K."/>
            <person name="Miller A.N."/>
            <person name="Grigoriev I.V."/>
            <person name="Debuchy R."/>
            <person name="Gladieux P."/>
            <person name="Thoren M.H."/>
            <person name="Johannesson H."/>
        </authorList>
    </citation>
    <scope>NUCLEOTIDE SEQUENCE</scope>
    <source>
        <strain evidence="6">CBS 958.72</strain>
    </source>
</reference>